<dbReference type="EMBL" id="MU004230">
    <property type="protein sequence ID" value="KAF2674985.1"/>
    <property type="molecule type" value="Genomic_DNA"/>
</dbReference>
<sequence>MNLGIATAALLTICTGTYRKPHTGDEFEMDPNWRGDDFKKWEDIPDLVFKTDPSIDINTPIKRAGKVDPVQGAMPVWDDIPDLEFKTGDSINDSSKPSSHAPYPAVQSFQTAERISIPIFPQPPQQAFIRPDTPPEGIAGPSVLQPRRPSIPPPLNFSHPSRTPSTTRARGPIPPMPSFNNEILAETPITPHYPRTKSYPVSFSTSPSLSPGPFSDYSEGEADMAMMQRAALVRIADARRESTSVSAASPAASLGGNSIWGIAEALEGSPPATPQRKAGR</sequence>
<protein>
    <submittedName>
        <fullName evidence="2">Uncharacterized protein</fullName>
    </submittedName>
</protein>
<organism evidence="2 3">
    <name type="scientific">Microthyrium microscopicum</name>
    <dbReference type="NCBI Taxonomy" id="703497"/>
    <lineage>
        <taxon>Eukaryota</taxon>
        <taxon>Fungi</taxon>
        <taxon>Dikarya</taxon>
        <taxon>Ascomycota</taxon>
        <taxon>Pezizomycotina</taxon>
        <taxon>Dothideomycetes</taxon>
        <taxon>Dothideomycetes incertae sedis</taxon>
        <taxon>Microthyriales</taxon>
        <taxon>Microthyriaceae</taxon>
        <taxon>Microthyrium</taxon>
    </lineage>
</organism>
<feature type="region of interest" description="Disordered" evidence="1">
    <location>
        <begin position="128"/>
        <end position="173"/>
    </location>
</feature>
<keyword evidence="3" id="KW-1185">Reference proteome</keyword>
<gene>
    <name evidence="2" type="ORF">BT63DRAFT_25717</name>
</gene>
<feature type="compositionally biased region" description="Polar residues" evidence="1">
    <location>
        <begin position="89"/>
        <end position="98"/>
    </location>
</feature>
<feature type="compositionally biased region" description="Polar residues" evidence="1">
    <location>
        <begin position="158"/>
        <end position="168"/>
    </location>
</feature>
<proteinExistence type="predicted"/>
<dbReference type="AlphaFoldDB" id="A0A6A6URS1"/>
<name>A0A6A6URS1_9PEZI</name>
<dbReference type="Proteomes" id="UP000799302">
    <property type="component" value="Unassembled WGS sequence"/>
</dbReference>
<evidence type="ECO:0000313" key="3">
    <source>
        <dbReference type="Proteomes" id="UP000799302"/>
    </source>
</evidence>
<evidence type="ECO:0000256" key="1">
    <source>
        <dbReference type="SAM" id="MobiDB-lite"/>
    </source>
</evidence>
<accession>A0A6A6URS1</accession>
<reference evidence="2" key="1">
    <citation type="journal article" date="2020" name="Stud. Mycol.">
        <title>101 Dothideomycetes genomes: a test case for predicting lifestyles and emergence of pathogens.</title>
        <authorList>
            <person name="Haridas S."/>
            <person name="Albert R."/>
            <person name="Binder M."/>
            <person name="Bloem J."/>
            <person name="Labutti K."/>
            <person name="Salamov A."/>
            <person name="Andreopoulos B."/>
            <person name="Baker S."/>
            <person name="Barry K."/>
            <person name="Bills G."/>
            <person name="Bluhm B."/>
            <person name="Cannon C."/>
            <person name="Castanera R."/>
            <person name="Culley D."/>
            <person name="Daum C."/>
            <person name="Ezra D."/>
            <person name="Gonzalez J."/>
            <person name="Henrissat B."/>
            <person name="Kuo A."/>
            <person name="Liang C."/>
            <person name="Lipzen A."/>
            <person name="Lutzoni F."/>
            <person name="Magnuson J."/>
            <person name="Mondo S."/>
            <person name="Nolan M."/>
            <person name="Ohm R."/>
            <person name="Pangilinan J."/>
            <person name="Park H.-J."/>
            <person name="Ramirez L."/>
            <person name="Alfaro M."/>
            <person name="Sun H."/>
            <person name="Tritt A."/>
            <person name="Yoshinaga Y."/>
            <person name="Zwiers L.-H."/>
            <person name="Turgeon B."/>
            <person name="Goodwin S."/>
            <person name="Spatafora J."/>
            <person name="Crous P."/>
            <person name="Grigoriev I."/>
        </authorList>
    </citation>
    <scope>NUCLEOTIDE SEQUENCE</scope>
    <source>
        <strain evidence="2">CBS 115976</strain>
    </source>
</reference>
<feature type="region of interest" description="Disordered" evidence="1">
    <location>
        <begin position="84"/>
        <end position="104"/>
    </location>
</feature>
<evidence type="ECO:0000313" key="2">
    <source>
        <dbReference type="EMBL" id="KAF2674985.1"/>
    </source>
</evidence>